<sequence length="117" mass="14170">MYYRYINEFYLQLSHLIYDKVQQRPGSRRNFFTLRNDHEDQSLINEPSLKFIRSLEEYFIEGLLLDFSPLAMSNRDQCQIPLYRVEDRILNINKNQAVKIGQLVYDFSQAQWLLEKD</sequence>
<gene>
    <name evidence="1" type="ORF">AWM75_03910</name>
</gene>
<dbReference type="STRING" id="128944.AWM75_03910"/>
<reference evidence="1 2" key="1">
    <citation type="journal article" date="2016" name="Genome Announc.">
        <title>Complete Genome Sequences of Aerococcus christensenii CCUG 28831T, Aerococcus sanguinicola CCUG 43001T, Aerococcus urinae CCUG 36881T, Aerococcus urinaeequi CCUG 28094T, Aerococcus urinaehominis CCUG 42038 BT, and Aerococcus viridans CCUG 4311T.</title>
        <authorList>
            <person name="Carkaci D."/>
            <person name="Dargis R."/>
            <person name="Nielsen X.C."/>
            <person name="Skovgaard O."/>
            <person name="Fuursted K."/>
            <person name="Christensen J.J."/>
        </authorList>
    </citation>
    <scope>NUCLEOTIDE SEQUENCE [LARGE SCALE GENOMIC DNA]</scope>
    <source>
        <strain evidence="1 2">CCUG42038B</strain>
    </source>
</reference>
<protein>
    <submittedName>
        <fullName evidence="1">Uncharacterized protein</fullName>
    </submittedName>
</protein>
<name>A0A109RGY5_9LACT</name>
<keyword evidence="2" id="KW-1185">Reference proteome</keyword>
<dbReference type="RefSeq" id="WP_067978475.1">
    <property type="nucleotide sequence ID" value="NZ_CP014163.1"/>
</dbReference>
<dbReference type="EMBL" id="CP014163">
    <property type="protein sequence ID" value="AMB99201.1"/>
    <property type="molecule type" value="Genomic_DNA"/>
</dbReference>
<accession>A0A109RGY5</accession>
<evidence type="ECO:0000313" key="2">
    <source>
        <dbReference type="Proteomes" id="UP000062260"/>
    </source>
</evidence>
<dbReference type="KEGG" id="auh:AWM75_03910"/>
<organism evidence="1 2">
    <name type="scientific">Aerococcus urinaehominis</name>
    <dbReference type="NCBI Taxonomy" id="128944"/>
    <lineage>
        <taxon>Bacteria</taxon>
        <taxon>Bacillati</taxon>
        <taxon>Bacillota</taxon>
        <taxon>Bacilli</taxon>
        <taxon>Lactobacillales</taxon>
        <taxon>Aerococcaceae</taxon>
        <taxon>Aerococcus</taxon>
    </lineage>
</organism>
<proteinExistence type="predicted"/>
<evidence type="ECO:0000313" key="1">
    <source>
        <dbReference type="EMBL" id="AMB99201.1"/>
    </source>
</evidence>
<dbReference type="Proteomes" id="UP000062260">
    <property type="component" value="Chromosome"/>
</dbReference>
<reference evidence="2" key="2">
    <citation type="submission" date="2016-01" db="EMBL/GenBank/DDBJ databases">
        <title>Six Aerococcus type strain genome sequencing and assembly using PacBio and Illumina Hiseq.</title>
        <authorList>
            <person name="Carkaci D."/>
            <person name="Dargis R."/>
            <person name="Nielsen X.C."/>
            <person name="Skovgaard O."/>
            <person name="Fuursted K."/>
            <person name="Christensen J.J."/>
        </authorList>
    </citation>
    <scope>NUCLEOTIDE SEQUENCE [LARGE SCALE GENOMIC DNA]</scope>
    <source>
        <strain evidence="2">CCUG42038B</strain>
    </source>
</reference>
<dbReference type="AlphaFoldDB" id="A0A109RGY5"/>